<feature type="domain" description="Clp1 P-loop" evidence="7">
    <location>
        <begin position="102"/>
        <end position="232"/>
    </location>
</feature>
<name>A0A0F9WCW1_9MICR</name>
<feature type="domain" description="Clp1 N-terminal" evidence="6">
    <location>
        <begin position="5"/>
        <end position="87"/>
    </location>
</feature>
<dbReference type="GO" id="GO:0051731">
    <property type="term" value="F:polynucleotide 5'-hydroxyl-kinase activity"/>
    <property type="evidence" value="ECO:0007669"/>
    <property type="project" value="InterPro"/>
</dbReference>
<dbReference type="GO" id="GO:0006388">
    <property type="term" value="P:tRNA splicing, via endonucleolytic cleavage and ligation"/>
    <property type="evidence" value="ECO:0007669"/>
    <property type="project" value="TreeGrafter"/>
</dbReference>
<dbReference type="VEuPathDB" id="MicrosporidiaDB:G9O61_00g009410"/>
<evidence type="ECO:0000256" key="3">
    <source>
        <dbReference type="ARBA" id="ARBA00022741"/>
    </source>
</evidence>
<sequence length="370" mass="42582">MELTLLKNQEYRVEVNDTQKFKVMVMSGSAEIKGQELINEKWYTIKNTKTVIFTYTGCKLKIDGTCDLQFISNNTNVPDILKLFTSLINKECNDKTFMVVGKGRTTFCTTIINYFIRLHKKVLFTEIDLKKGNIFPGSLSTIHVDTLVEYNEHFKLSNVLSFYYGSTEIKNKDLYTLLLSRLKEAIDKKKVDDLHLILCPEETSKYYQEIVKMFNVDKLICVGDERKFHMIDVPINKMFIPLSGYINDSSVDKSITRYFNGLNNEYTPYSFCVKRKWNVVRVGEECLAPESALPLGGTRKLDILEIKDVKLENNCVLGISDAKTSEEIIKSPVLGYCVVINQDIFKILCTQTKLPKCSYFIQGEIKYSDF</sequence>
<dbReference type="InterPro" id="IPR038239">
    <property type="entry name" value="Clp1_N_sf"/>
</dbReference>
<dbReference type="InterPro" id="IPR032319">
    <property type="entry name" value="CLP1_P"/>
</dbReference>
<accession>A0A0F9WCW1</accession>
<evidence type="ECO:0000259" key="5">
    <source>
        <dbReference type="Pfam" id="PF06807"/>
    </source>
</evidence>
<dbReference type="Pfam" id="PF06807">
    <property type="entry name" value="Clp1"/>
    <property type="match status" value="1"/>
</dbReference>
<dbReference type="PANTHER" id="PTHR12755">
    <property type="entry name" value="CLEAVAGE/POLYADENYLATION FACTOR IA SUBUNIT CLP1P"/>
    <property type="match status" value="1"/>
</dbReference>
<evidence type="ECO:0000256" key="4">
    <source>
        <dbReference type="ARBA" id="ARBA00022840"/>
    </source>
</evidence>
<evidence type="ECO:0000313" key="9">
    <source>
        <dbReference type="Proteomes" id="UP000034350"/>
    </source>
</evidence>
<keyword evidence="4" id="KW-0067">ATP-binding</keyword>
<dbReference type="Pfam" id="PF16573">
    <property type="entry name" value="CLP1_N"/>
    <property type="match status" value="1"/>
</dbReference>
<dbReference type="Gene3D" id="2.60.120.1030">
    <property type="entry name" value="Clp1, DNA binding domain"/>
    <property type="match status" value="1"/>
</dbReference>
<dbReference type="PANTHER" id="PTHR12755:SF6">
    <property type="entry name" value="POLYRIBONUCLEOTIDE 5'-HYDROXYL-KINASE CLP1"/>
    <property type="match status" value="1"/>
</dbReference>
<dbReference type="AlphaFoldDB" id="A0A0F9WCW1"/>
<proteinExistence type="predicted"/>
<reference evidence="8 9" key="1">
    <citation type="journal article" date="2015" name="Environ. Microbiol.">
        <title>Genome analyses suggest the presence of polyploidy and recent human-driven expansions in eight global populations of the honeybee pathogen Nosema ceranae.</title>
        <authorList>
            <person name="Pelin A."/>
            <person name="Selman M."/>
            <person name="Aris-Brosou S."/>
            <person name="Farinelli L."/>
            <person name="Corradi N."/>
        </authorList>
    </citation>
    <scope>NUCLEOTIDE SEQUENCE [LARGE SCALE GENOMIC DNA]</scope>
    <source>
        <strain evidence="8 9">PA08 1199</strain>
    </source>
</reference>
<dbReference type="Gene3D" id="3.40.50.300">
    <property type="entry name" value="P-loop containing nucleotide triphosphate hydrolases"/>
    <property type="match status" value="1"/>
</dbReference>
<dbReference type="GO" id="GO:0005634">
    <property type="term" value="C:nucleus"/>
    <property type="evidence" value="ECO:0007669"/>
    <property type="project" value="TreeGrafter"/>
</dbReference>
<comment type="caution">
    <text evidence="8">The sequence shown here is derived from an EMBL/GenBank/DDBJ whole genome shotgun (WGS) entry which is preliminary data.</text>
</comment>
<dbReference type="GeneID" id="36319728"/>
<dbReference type="VEuPathDB" id="MicrosporidiaDB:NCER_100118"/>
<dbReference type="InterPro" id="IPR038238">
    <property type="entry name" value="Clp1_C_sf"/>
</dbReference>
<dbReference type="EMBL" id="JPQZ01000025">
    <property type="protein sequence ID" value="KKO75301.1"/>
    <property type="molecule type" value="Genomic_DNA"/>
</dbReference>
<dbReference type="InterPro" id="IPR027417">
    <property type="entry name" value="P-loop_NTPase"/>
</dbReference>
<feature type="domain" description="Clp1 C-terminal" evidence="5">
    <location>
        <begin position="268"/>
        <end position="369"/>
    </location>
</feature>
<dbReference type="OrthoDB" id="258143at2759"/>
<evidence type="ECO:0000313" key="8">
    <source>
        <dbReference type="EMBL" id="KKO75301.1"/>
    </source>
</evidence>
<dbReference type="Proteomes" id="UP000034350">
    <property type="component" value="Unassembled WGS sequence"/>
</dbReference>
<keyword evidence="9" id="KW-1185">Reference proteome</keyword>
<keyword evidence="3" id="KW-0547">Nucleotide-binding</keyword>
<dbReference type="Pfam" id="PF16575">
    <property type="entry name" value="CLP1_P"/>
    <property type="match status" value="1"/>
</dbReference>
<dbReference type="InterPro" id="IPR032324">
    <property type="entry name" value="Clp1_N"/>
</dbReference>
<dbReference type="Gene3D" id="2.40.30.330">
    <property type="entry name" value="Pre-mRNA cleavage complex subunit Clp1, C-terminal domain"/>
    <property type="match status" value="1"/>
</dbReference>
<organism evidence="8 9">
    <name type="scientific">Vairimorpha ceranae</name>
    <dbReference type="NCBI Taxonomy" id="40302"/>
    <lineage>
        <taxon>Eukaryota</taxon>
        <taxon>Fungi</taxon>
        <taxon>Fungi incertae sedis</taxon>
        <taxon>Microsporidia</taxon>
        <taxon>Nosematidae</taxon>
        <taxon>Vairimorpha</taxon>
    </lineage>
</organism>
<gene>
    <name evidence="8" type="ORF">AAJ76_2500027613</name>
</gene>
<evidence type="ECO:0000259" key="7">
    <source>
        <dbReference type="Pfam" id="PF16575"/>
    </source>
</evidence>
<dbReference type="InterPro" id="IPR010655">
    <property type="entry name" value="Clp1_C"/>
</dbReference>
<evidence type="ECO:0000259" key="6">
    <source>
        <dbReference type="Pfam" id="PF16573"/>
    </source>
</evidence>
<protein>
    <recommendedName>
        <fullName evidence="2">Polynucleotide 5'-hydroxyl-kinase GRC3</fullName>
    </recommendedName>
    <alternativeName>
        <fullName evidence="1">Polynucleotide 5'-hydroxyl-kinase grc3</fullName>
    </alternativeName>
</protein>
<dbReference type="RefSeq" id="XP_024331043.1">
    <property type="nucleotide sequence ID" value="XM_024474800.1"/>
</dbReference>
<dbReference type="InterPro" id="IPR045116">
    <property type="entry name" value="Clp1/Grc3"/>
</dbReference>
<dbReference type="GO" id="GO:0031124">
    <property type="term" value="P:mRNA 3'-end processing"/>
    <property type="evidence" value="ECO:0007669"/>
    <property type="project" value="InterPro"/>
</dbReference>
<dbReference type="VEuPathDB" id="MicrosporidiaDB:AAJ76_2500027613"/>
<evidence type="ECO:0000256" key="2">
    <source>
        <dbReference type="ARBA" id="ARBA00019824"/>
    </source>
</evidence>
<dbReference type="GO" id="GO:0005524">
    <property type="term" value="F:ATP binding"/>
    <property type="evidence" value="ECO:0007669"/>
    <property type="project" value="UniProtKB-KW"/>
</dbReference>
<evidence type="ECO:0000256" key="1">
    <source>
        <dbReference type="ARBA" id="ARBA00018706"/>
    </source>
</evidence>